<organism evidence="8 9">
    <name type="scientific">Zhenhengia yiwuensis</name>
    <dbReference type="NCBI Taxonomy" id="2763666"/>
    <lineage>
        <taxon>Bacteria</taxon>
        <taxon>Bacillati</taxon>
        <taxon>Bacillota</taxon>
        <taxon>Clostridia</taxon>
        <taxon>Lachnospirales</taxon>
        <taxon>Lachnospiraceae</taxon>
        <taxon>Zhenhengia</taxon>
    </lineage>
</organism>
<evidence type="ECO:0000256" key="2">
    <source>
        <dbReference type="ARBA" id="ARBA00022481"/>
    </source>
</evidence>
<dbReference type="PANTHER" id="PTHR30093:SF44">
    <property type="entry name" value="TYPE II SECRETION SYSTEM CORE PROTEIN G"/>
    <property type="match status" value="1"/>
</dbReference>
<evidence type="ECO:0000256" key="4">
    <source>
        <dbReference type="ARBA" id="ARBA00022989"/>
    </source>
</evidence>
<dbReference type="EMBL" id="JACRSY010000002">
    <property type="protein sequence ID" value="MBC8578310.1"/>
    <property type="molecule type" value="Genomic_DNA"/>
</dbReference>
<comment type="caution">
    <text evidence="8">The sequence shown here is derived from an EMBL/GenBank/DDBJ whole genome shotgun (WGS) entry which is preliminary data.</text>
</comment>
<evidence type="ECO:0000256" key="3">
    <source>
        <dbReference type="ARBA" id="ARBA00022692"/>
    </source>
</evidence>
<evidence type="ECO:0000313" key="8">
    <source>
        <dbReference type="EMBL" id="MBC8578310.1"/>
    </source>
</evidence>
<keyword evidence="5 7" id="KW-0472">Membrane</keyword>
<feature type="compositionally biased region" description="Basic and acidic residues" evidence="6">
    <location>
        <begin position="142"/>
        <end position="153"/>
    </location>
</feature>
<dbReference type="AlphaFoldDB" id="A0A926EGT1"/>
<dbReference type="Pfam" id="PF07963">
    <property type="entry name" value="N_methyl"/>
    <property type="match status" value="1"/>
</dbReference>
<proteinExistence type="predicted"/>
<keyword evidence="3 7" id="KW-0812">Transmembrane</keyword>
<feature type="region of interest" description="Disordered" evidence="6">
    <location>
        <begin position="121"/>
        <end position="153"/>
    </location>
</feature>
<dbReference type="GO" id="GO:0016020">
    <property type="term" value="C:membrane"/>
    <property type="evidence" value="ECO:0007669"/>
    <property type="project" value="UniProtKB-SubCell"/>
</dbReference>
<dbReference type="PANTHER" id="PTHR30093">
    <property type="entry name" value="GENERAL SECRETION PATHWAY PROTEIN G"/>
    <property type="match status" value="1"/>
</dbReference>
<name>A0A926EGT1_9FIRM</name>
<evidence type="ECO:0000256" key="6">
    <source>
        <dbReference type="SAM" id="MobiDB-lite"/>
    </source>
</evidence>
<dbReference type="InterPro" id="IPR012902">
    <property type="entry name" value="N_methyl_site"/>
</dbReference>
<sequence>MKKNVKKQEQNEKGFTLVEMIVVIAIIGILVAMMAPSLVGYINKAKISNNRVAAATIGRAATAMYAENPTFFTEIKDEGFRSDGLEEMLEGLKGAYAVWQDASSKQIKAIYAPDEADLPDSIKGWTGKSTETLGMYPEESESTGKDENTPKVE</sequence>
<evidence type="ECO:0000256" key="7">
    <source>
        <dbReference type="SAM" id="Phobius"/>
    </source>
</evidence>
<protein>
    <submittedName>
        <fullName evidence="8">Type II secretion system protein</fullName>
    </submittedName>
</protein>
<reference evidence="8" key="1">
    <citation type="submission" date="2020-08" db="EMBL/GenBank/DDBJ databases">
        <title>Genome public.</title>
        <authorList>
            <person name="Liu C."/>
            <person name="Sun Q."/>
        </authorList>
    </citation>
    <scope>NUCLEOTIDE SEQUENCE</scope>
    <source>
        <strain evidence="8">NSJ-12</strain>
    </source>
</reference>
<evidence type="ECO:0000256" key="1">
    <source>
        <dbReference type="ARBA" id="ARBA00004167"/>
    </source>
</evidence>
<keyword evidence="2" id="KW-0488">Methylation</keyword>
<dbReference type="InterPro" id="IPR045584">
    <property type="entry name" value="Pilin-like"/>
</dbReference>
<dbReference type="PROSITE" id="PS00409">
    <property type="entry name" value="PROKAR_NTER_METHYL"/>
    <property type="match status" value="1"/>
</dbReference>
<accession>A0A926EGT1</accession>
<dbReference type="RefSeq" id="WP_177669419.1">
    <property type="nucleotide sequence ID" value="NZ_JACRSY010000002.1"/>
</dbReference>
<evidence type="ECO:0000256" key="5">
    <source>
        <dbReference type="ARBA" id="ARBA00023136"/>
    </source>
</evidence>
<dbReference type="Proteomes" id="UP000655830">
    <property type="component" value="Unassembled WGS sequence"/>
</dbReference>
<dbReference type="Gene3D" id="3.30.700.10">
    <property type="entry name" value="Glycoprotein, Type 4 Pilin"/>
    <property type="match status" value="1"/>
</dbReference>
<dbReference type="NCBIfam" id="TIGR02532">
    <property type="entry name" value="IV_pilin_GFxxxE"/>
    <property type="match status" value="1"/>
</dbReference>
<feature type="transmembrane region" description="Helical" evidence="7">
    <location>
        <begin position="21"/>
        <end position="42"/>
    </location>
</feature>
<comment type="subcellular location">
    <subcellularLocation>
        <location evidence="1">Membrane</location>
        <topology evidence="1">Single-pass membrane protein</topology>
    </subcellularLocation>
</comment>
<dbReference type="SUPFAM" id="SSF54523">
    <property type="entry name" value="Pili subunits"/>
    <property type="match status" value="1"/>
</dbReference>
<gene>
    <name evidence="8" type="ORF">H8718_01970</name>
</gene>
<keyword evidence="9" id="KW-1185">Reference proteome</keyword>
<keyword evidence="4 7" id="KW-1133">Transmembrane helix</keyword>
<evidence type="ECO:0000313" key="9">
    <source>
        <dbReference type="Proteomes" id="UP000655830"/>
    </source>
</evidence>